<reference evidence="6 7" key="2">
    <citation type="submission" date="2016-09" db="EMBL/GenBank/DDBJ databases">
        <title>Streptomyces fradiae DSM40063, a candidate organism with high potential of specific P450 cytochromes.</title>
        <authorList>
            <person name="Grumaz C."/>
            <person name="Vainshtein Y."/>
            <person name="Kirstahler P."/>
            <person name="Sohn K."/>
        </authorList>
    </citation>
    <scope>NUCLEOTIDE SEQUENCE [LARGE SCALE GENOMIC DNA]</scope>
    <source>
        <strain evidence="6 7">DSM 40063</strain>
    </source>
</reference>
<evidence type="ECO:0000256" key="1">
    <source>
        <dbReference type="ARBA" id="ARBA00022741"/>
    </source>
</evidence>
<keyword evidence="3" id="KW-0175">Coiled coil</keyword>
<name>A0A1Y2P303_STRFR</name>
<dbReference type="GO" id="GO:0016887">
    <property type="term" value="F:ATP hydrolysis activity"/>
    <property type="evidence" value="ECO:0007669"/>
    <property type="project" value="InterPro"/>
</dbReference>
<proteinExistence type="predicted"/>
<dbReference type="AlphaFoldDB" id="A0A1Y2P303"/>
<dbReference type="PROSITE" id="PS00211">
    <property type="entry name" value="ABC_TRANSPORTER_1"/>
    <property type="match status" value="2"/>
</dbReference>
<dbReference type="EMBL" id="ASYR01000042">
    <property type="protein sequence ID" value="KAF0647001.1"/>
    <property type="molecule type" value="Genomic_DNA"/>
</dbReference>
<dbReference type="GO" id="GO:0005524">
    <property type="term" value="F:ATP binding"/>
    <property type="evidence" value="ECO:0007669"/>
    <property type="project" value="UniProtKB-KW"/>
</dbReference>
<organism evidence="6 7">
    <name type="scientific">Streptomyces fradiae ATCC 10745 = DSM 40063</name>
    <dbReference type="NCBI Taxonomy" id="1319510"/>
    <lineage>
        <taxon>Bacteria</taxon>
        <taxon>Bacillati</taxon>
        <taxon>Actinomycetota</taxon>
        <taxon>Actinomycetes</taxon>
        <taxon>Kitasatosporales</taxon>
        <taxon>Streptomycetaceae</taxon>
        <taxon>Streptomyces</taxon>
    </lineage>
</organism>
<keyword evidence="1" id="KW-0547">Nucleotide-binding</keyword>
<accession>A0A1Y2P303</accession>
<dbReference type="Pfam" id="PF16326">
    <property type="entry name" value="ABC_tran_CTD"/>
    <property type="match status" value="1"/>
</dbReference>
<dbReference type="InterPro" id="IPR032524">
    <property type="entry name" value="ABC_tran_C"/>
</dbReference>
<dbReference type="EMBL" id="MIFZ01000017">
    <property type="protein sequence ID" value="OSY54185.1"/>
    <property type="molecule type" value="Genomic_DNA"/>
</dbReference>
<evidence type="ECO:0000313" key="8">
    <source>
        <dbReference type="Proteomes" id="UP000731519"/>
    </source>
</evidence>
<dbReference type="InterPro" id="IPR003593">
    <property type="entry name" value="AAA+_ATPase"/>
</dbReference>
<gene>
    <name evidence="6" type="ORF">BG846_00137</name>
    <name evidence="5" type="ORF">K701_25495</name>
</gene>
<dbReference type="InterPro" id="IPR003439">
    <property type="entry name" value="ABC_transporter-like_ATP-bd"/>
</dbReference>
<dbReference type="GO" id="GO:0003677">
    <property type="term" value="F:DNA binding"/>
    <property type="evidence" value="ECO:0007669"/>
    <property type="project" value="InterPro"/>
</dbReference>
<reference evidence="5 8" key="1">
    <citation type="submission" date="2013-05" db="EMBL/GenBank/DDBJ databases">
        <title>Genome Sequence of Streptomyces fradiae.</title>
        <authorList>
            <person name="Kirby R."/>
        </authorList>
    </citation>
    <scope>NUCLEOTIDE SEQUENCE [LARGE SCALE GENOMIC DNA]</scope>
    <source>
        <strain evidence="5 8">ATCC 10745</strain>
    </source>
</reference>
<dbReference type="PANTHER" id="PTHR42855">
    <property type="entry name" value="ABC TRANSPORTER ATP-BINDING SUBUNIT"/>
    <property type="match status" value="1"/>
</dbReference>
<keyword evidence="8" id="KW-1185">Reference proteome</keyword>
<dbReference type="InterPro" id="IPR027417">
    <property type="entry name" value="P-loop_NTPase"/>
</dbReference>
<dbReference type="Proteomes" id="UP000731519">
    <property type="component" value="Unassembled WGS sequence"/>
</dbReference>
<dbReference type="InterPro" id="IPR017871">
    <property type="entry name" value="ABC_transporter-like_CS"/>
</dbReference>
<dbReference type="RefSeq" id="WP_031134865.1">
    <property type="nucleotide sequence ID" value="NZ_ASYR01000042.1"/>
</dbReference>
<keyword evidence="2 6" id="KW-0067">ATP-binding</keyword>
<dbReference type="Proteomes" id="UP000194318">
    <property type="component" value="Unassembled WGS sequence"/>
</dbReference>
<dbReference type="PROSITE" id="PS50893">
    <property type="entry name" value="ABC_TRANSPORTER_2"/>
    <property type="match status" value="2"/>
</dbReference>
<evidence type="ECO:0000256" key="2">
    <source>
        <dbReference type="ARBA" id="ARBA00022840"/>
    </source>
</evidence>
<evidence type="ECO:0000259" key="4">
    <source>
        <dbReference type="PROSITE" id="PS50893"/>
    </source>
</evidence>
<feature type="domain" description="ABC transporter" evidence="4">
    <location>
        <begin position="6"/>
        <end position="227"/>
    </location>
</feature>
<feature type="domain" description="ABC transporter" evidence="4">
    <location>
        <begin position="291"/>
        <end position="515"/>
    </location>
</feature>
<dbReference type="PANTHER" id="PTHR42855:SF1">
    <property type="entry name" value="ABC TRANSPORTER DOMAIN-CONTAINING PROTEIN"/>
    <property type="match status" value="1"/>
</dbReference>
<feature type="coiled-coil region" evidence="3">
    <location>
        <begin position="538"/>
        <end position="610"/>
    </location>
</feature>
<dbReference type="SUPFAM" id="SSF52540">
    <property type="entry name" value="P-loop containing nucleoside triphosphate hydrolases"/>
    <property type="match status" value="2"/>
</dbReference>
<evidence type="ECO:0000313" key="6">
    <source>
        <dbReference type="EMBL" id="OSY54185.1"/>
    </source>
</evidence>
<evidence type="ECO:0000313" key="5">
    <source>
        <dbReference type="EMBL" id="KAF0647001.1"/>
    </source>
</evidence>
<evidence type="ECO:0000256" key="3">
    <source>
        <dbReference type="SAM" id="Coils"/>
    </source>
</evidence>
<dbReference type="InterPro" id="IPR032781">
    <property type="entry name" value="ABC_tran_Xtn"/>
</dbReference>
<dbReference type="Gene3D" id="3.40.50.300">
    <property type="entry name" value="P-loop containing nucleotide triphosphate hydrolases"/>
    <property type="match status" value="2"/>
</dbReference>
<protein>
    <submittedName>
        <fullName evidence="5">Glycerophosphoryl diester phosphodiesterase</fullName>
    </submittedName>
    <submittedName>
        <fullName evidence="6">Putative ABC transporter ATP-binding protein</fullName>
    </submittedName>
</protein>
<dbReference type="InterPro" id="IPR051309">
    <property type="entry name" value="ABCF_ATPase"/>
</dbReference>
<comment type="caution">
    <text evidence="6">The sequence shown here is derived from an EMBL/GenBank/DDBJ whole genome shotgun (WGS) entry which is preliminary data.</text>
</comment>
<dbReference type="Pfam" id="PF12848">
    <property type="entry name" value="ABC_tran_Xtn"/>
    <property type="match status" value="1"/>
</dbReference>
<dbReference type="Pfam" id="PF00005">
    <property type="entry name" value="ABC_tran"/>
    <property type="match status" value="2"/>
</dbReference>
<dbReference type="GeneID" id="91403718"/>
<sequence length="611" mass="66994">MAANLVNVEAVSKVYGTRALLDGVSLGVSEGDRIGVVGRNGDGKTTLIRVLARLEEADSGRVTHSGGLRLGVLTQHDSLDPAATVRHEVIGDLADHEWAGSAKIRDVLTGLFGGLDLPGFPQGLDTVIGPLSGGERRRIALAKLLIAEQDLIVLDEPTNHLDVEGIAWLAAHLRARRSALVCVTHDRWFLDQVCTRMWDVQRGAVHEYEGGYSDYVFARAERERIAATEETKRQNLVRKELAWLRRGAPARTSKPRYRIEAANELIADVPPPRDTSELMRFASARLGKTVFDLEDVTVQAGPKVLLKHLTWQLGPGDRIGLVGVNGAGKTSLLRALAEASDTQGEKQPAGGRITVGRTVRLAYLSQDVAELPPALRVLEAVQQVRDRVDLGKGREMTAGQLCERFGFTKEKQWTPVGDLSGGERRRLQLLRLLMDEPNVLFLDEPTNDLDIETLTQLEDLLDGWPGSMVVISHDRFFLERTTDRTFALLGDATLRMLPRGIDEYLERRQRMVEAAVPAGTATAAAPAAASAKAEKAAKAASAADARAAKKELQRIERQLEKIAGRESTLHDHIAQNATDFAKVAKLDAELRELAAEREDLETRWLELADDA</sequence>
<dbReference type="SMART" id="SM00382">
    <property type="entry name" value="AAA"/>
    <property type="match status" value="2"/>
</dbReference>
<dbReference type="CDD" id="cd03221">
    <property type="entry name" value="ABCF_EF-3"/>
    <property type="match status" value="2"/>
</dbReference>
<evidence type="ECO:0000313" key="7">
    <source>
        <dbReference type="Proteomes" id="UP000194318"/>
    </source>
</evidence>